<dbReference type="EMBL" id="BAABJO010000009">
    <property type="protein sequence ID" value="GAA5121322.1"/>
    <property type="molecule type" value="Genomic_DNA"/>
</dbReference>
<evidence type="ECO:0008006" key="4">
    <source>
        <dbReference type="Google" id="ProtNLM"/>
    </source>
</evidence>
<keyword evidence="1" id="KW-1133">Transmembrane helix</keyword>
<accession>A0ABP9NNT5</accession>
<organism evidence="2 3">
    <name type="scientific">Pseudonocardia adelaidensis</name>
    <dbReference type="NCBI Taxonomy" id="648754"/>
    <lineage>
        <taxon>Bacteria</taxon>
        <taxon>Bacillati</taxon>
        <taxon>Actinomycetota</taxon>
        <taxon>Actinomycetes</taxon>
        <taxon>Pseudonocardiales</taxon>
        <taxon>Pseudonocardiaceae</taxon>
        <taxon>Pseudonocardia</taxon>
    </lineage>
</organism>
<feature type="transmembrane region" description="Helical" evidence="1">
    <location>
        <begin position="6"/>
        <end position="30"/>
    </location>
</feature>
<keyword evidence="1" id="KW-0812">Transmembrane</keyword>
<reference evidence="3" key="1">
    <citation type="journal article" date="2019" name="Int. J. Syst. Evol. Microbiol.">
        <title>The Global Catalogue of Microorganisms (GCM) 10K type strain sequencing project: providing services to taxonomists for standard genome sequencing and annotation.</title>
        <authorList>
            <consortium name="The Broad Institute Genomics Platform"/>
            <consortium name="The Broad Institute Genome Sequencing Center for Infectious Disease"/>
            <person name="Wu L."/>
            <person name="Ma J."/>
        </authorList>
    </citation>
    <scope>NUCLEOTIDE SEQUENCE [LARGE SCALE GENOMIC DNA]</scope>
    <source>
        <strain evidence="3">JCM 18302</strain>
    </source>
</reference>
<dbReference type="Proteomes" id="UP001500804">
    <property type="component" value="Unassembled WGS sequence"/>
</dbReference>
<comment type="caution">
    <text evidence="2">The sequence shown here is derived from an EMBL/GenBank/DDBJ whole genome shotgun (WGS) entry which is preliminary data.</text>
</comment>
<evidence type="ECO:0000313" key="2">
    <source>
        <dbReference type="EMBL" id="GAA5121322.1"/>
    </source>
</evidence>
<name>A0ABP9NNT5_9PSEU</name>
<dbReference type="RefSeq" id="WP_345605651.1">
    <property type="nucleotide sequence ID" value="NZ_BAABJO010000009.1"/>
</dbReference>
<sequence length="45" mass="4918">MTNFADVLTVLAAGGGLAVLLVMASVPLLLDRDRRPERVAVRQRR</sequence>
<keyword evidence="3" id="KW-1185">Reference proteome</keyword>
<protein>
    <recommendedName>
        <fullName evidence="4">Secreted protein with PEP-CTERM sorting signal</fullName>
    </recommendedName>
</protein>
<keyword evidence="1" id="KW-0472">Membrane</keyword>
<evidence type="ECO:0000256" key="1">
    <source>
        <dbReference type="SAM" id="Phobius"/>
    </source>
</evidence>
<evidence type="ECO:0000313" key="3">
    <source>
        <dbReference type="Proteomes" id="UP001500804"/>
    </source>
</evidence>
<gene>
    <name evidence="2" type="ORF">GCM10023320_30000</name>
</gene>
<proteinExistence type="predicted"/>